<dbReference type="OrthoDB" id="2735536at2759"/>
<dbReference type="InterPro" id="IPR050425">
    <property type="entry name" value="NAD(P)_dehydrat-like"/>
</dbReference>
<dbReference type="PANTHER" id="PTHR10366">
    <property type="entry name" value="NAD DEPENDENT EPIMERASE/DEHYDRATASE"/>
    <property type="match status" value="1"/>
</dbReference>
<sequence>MPIILPNGNARVLVTGANGYVAAWVVRSLLDQGYIVRGTVRSQNKGEQLKKVFESDGDRFEYVIVDDFTKEGIFDEIVKDVDAIEHVASPVTESNTDTYEDPQIYIGPAVKGTISILKSAFEYGTNVKRVVVTSSLAAILRPLDSPTALDERDWGDEWVKLIEEQGKQAPSVYKYFCSKVLSERAAWEFYNTHKAELQWDLVVINPSHPPLLDFKAVSEVTRSVELWYEYMAKEQPDEILRSSYNYIDVRDLANAHVKSLKREAAGGERIIVSGGRSTWQETRNVLYASKPQYYASGGLLPGKPDIQPEIRAIFNTEKAQRILDIPYKSLEETTLDTLAAFETRGLVV</sequence>
<dbReference type="PANTHER" id="PTHR10366:SF564">
    <property type="entry name" value="STEROL-4-ALPHA-CARBOXYLATE 3-DEHYDROGENASE, DECARBOXYLATING"/>
    <property type="match status" value="1"/>
</dbReference>
<evidence type="ECO:0000256" key="1">
    <source>
        <dbReference type="ARBA" id="ARBA00023002"/>
    </source>
</evidence>
<dbReference type="Pfam" id="PF01370">
    <property type="entry name" value="Epimerase"/>
    <property type="match status" value="1"/>
</dbReference>
<evidence type="ECO:0000259" key="3">
    <source>
        <dbReference type="Pfam" id="PF01370"/>
    </source>
</evidence>
<gene>
    <name evidence="4" type="ORF">JR316_001525</name>
</gene>
<proteinExistence type="inferred from homology"/>
<comment type="caution">
    <text evidence="4">The sequence shown here is derived from an EMBL/GenBank/DDBJ whole genome shotgun (WGS) entry which is preliminary data.</text>
</comment>
<dbReference type="InterPro" id="IPR001509">
    <property type="entry name" value="Epimerase_deHydtase"/>
</dbReference>
<dbReference type="AlphaFoldDB" id="A0A8H7YBJ5"/>
<feature type="domain" description="NAD-dependent epimerase/dehydratase" evidence="3">
    <location>
        <begin position="12"/>
        <end position="268"/>
    </location>
</feature>
<dbReference type="GO" id="GO:0016616">
    <property type="term" value="F:oxidoreductase activity, acting on the CH-OH group of donors, NAD or NADP as acceptor"/>
    <property type="evidence" value="ECO:0007669"/>
    <property type="project" value="TreeGrafter"/>
</dbReference>
<comment type="similarity">
    <text evidence="2">Belongs to the NAD(P)-dependent epimerase/dehydratase family. Dihydroflavonol-4-reductase subfamily.</text>
</comment>
<dbReference type="InterPro" id="IPR036291">
    <property type="entry name" value="NAD(P)-bd_dom_sf"/>
</dbReference>
<reference evidence="4" key="1">
    <citation type="submission" date="2021-02" db="EMBL/GenBank/DDBJ databases">
        <title>Psilocybe cubensis genome.</title>
        <authorList>
            <person name="Mckernan K.J."/>
            <person name="Crawford S."/>
            <person name="Trippe A."/>
            <person name="Kane L.T."/>
            <person name="Mclaughlin S."/>
        </authorList>
    </citation>
    <scope>NUCLEOTIDE SEQUENCE [LARGE SCALE GENOMIC DNA]</scope>
    <source>
        <strain evidence="4">MGC-MH-2018</strain>
    </source>
</reference>
<keyword evidence="1" id="KW-0560">Oxidoreductase</keyword>
<evidence type="ECO:0000256" key="2">
    <source>
        <dbReference type="ARBA" id="ARBA00023445"/>
    </source>
</evidence>
<protein>
    <recommendedName>
        <fullName evidence="3">NAD-dependent epimerase/dehydratase domain-containing protein</fullName>
    </recommendedName>
</protein>
<dbReference type="EMBL" id="JAFIQS010000001">
    <property type="protein sequence ID" value="KAG5174856.1"/>
    <property type="molecule type" value="Genomic_DNA"/>
</dbReference>
<name>A0A8H7YBJ5_PSICU</name>
<evidence type="ECO:0000313" key="4">
    <source>
        <dbReference type="EMBL" id="KAG5174856.1"/>
    </source>
</evidence>
<accession>A0A8H7YBJ5</accession>
<dbReference type="Gene3D" id="3.40.50.720">
    <property type="entry name" value="NAD(P)-binding Rossmann-like Domain"/>
    <property type="match status" value="1"/>
</dbReference>
<dbReference type="SUPFAM" id="SSF51735">
    <property type="entry name" value="NAD(P)-binding Rossmann-fold domains"/>
    <property type="match status" value="1"/>
</dbReference>
<organism evidence="4">
    <name type="scientific">Psilocybe cubensis</name>
    <name type="common">Psychedelic mushroom</name>
    <name type="synonym">Stropharia cubensis</name>
    <dbReference type="NCBI Taxonomy" id="181762"/>
    <lineage>
        <taxon>Eukaryota</taxon>
        <taxon>Fungi</taxon>
        <taxon>Dikarya</taxon>
        <taxon>Basidiomycota</taxon>
        <taxon>Agaricomycotina</taxon>
        <taxon>Agaricomycetes</taxon>
        <taxon>Agaricomycetidae</taxon>
        <taxon>Agaricales</taxon>
        <taxon>Agaricineae</taxon>
        <taxon>Strophariaceae</taxon>
        <taxon>Psilocybe</taxon>
    </lineage>
</organism>